<evidence type="ECO:0000313" key="2">
    <source>
        <dbReference type="EMBL" id="MFD1710386.1"/>
    </source>
</evidence>
<protein>
    <submittedName>
        <fullName evidence="2">M48 family metallopeptidase</fullName>
    </submittedName>
</protein>
<evidence type="ECO:0000313" key="3">
    <source>
        <dbReference type="Proteomes" id="UP001597304"/>
    </source>
</evidence>
<evidence type="ECO:0000259" key="1">
    <source>
        <dbReference type="Pfam" id="PF01863"/>
    </source>
</evidence>
<dbReference type="Proteomes" id="UP001597304">
    <property type="component" value="Unassembled WGS sequence"/>
</dbReference>
<name>A0ABW4KSP0_9BURK</name>
<keyword evidence="3" id="KW-1185">Reference proteome</keyword>
<comment type="caution">
    <text evidence="2">The sequence shown here is derived from an EMBL/GenBank/DDBJ whole genome shotgun (WGS) entry which is preliminary data.</text>
</comment>
<dbReference type="PANTHER" id="PTHR30399">
    <property type="entry name" value="UNCHARACTERIZED PROTEIN YGJP"/>
    <property type="match status" value="1"/>
</dbReference>
<dbReference type="EMBL" id="JBHUEJ010000015">
    <property type="protein sequence ID" value="MFD1710386.1"/>
    <property type="molecule type" value="Genomic_DNA"/>
</dbReference>
<dbReference type="Gene3D" id="3.30.2010.10">
    <property type="entry name" value="Metalloproteases ('zincins'), catalytic domain"/>
    <property type="match status" value="1"/>
</dbReference>
<gene>
    <name evidence="2" type="ORF">ACFSF0_07195</name>
</gene>
<dbReference type="InterPro" id="IPR002725">
    <property type="entry name" value="YgjP-like_metallopeptidase"/>
</dbReference>
<feature type="domain" description="YgjP-like metallopeptidase" evidence="1">
    <location>
        <begin position="95"/>
        <end position="314"/>
    </location>
</feature>
<reference evidence="3" key="1">
    <citation type="journal article" date="2019" name="Int. J. Syst. Evol. Microbiol.">
        <title>The Global Catalogue of Microorganisms (GCM) 10K type strain sequencing project: providing services to taxonomists for standard genome sequencing and annotation.</title>
        <authorList>
            <consortium name="The Broad Institute Genomics Platform"/>
            <consortium name="The Broad Institute Genome Sequencing Center for Infectious Disease"/>
            <person name="Wu L."/>
            <person name="Ma J."/>
        </authorList>
    </citation>
    <scope>NUCLEOTIDE SEQUENCE [LARGE SCALE GENOMIC DNA]</scope>
    <source>
        <strain evidence="3">LMG 29247</strain>
    </source>
</reference>
<accession>A0ABW4KSP0</accession>
<dbReference type="RefSeq" id="WP_255507615.1">
    <property type="nucleotide sequence ID" value="NZ_JBHUEJ010000015.1"/>
</dbReference>
<dbReference type="Pfam" id="PF01863">
    <property type="entry name" value="YgjP-like"/>
    <property type="match status" value="1"/>
</dbReference>
<dbReference type="CDD" id="cd07344">
    <property type="entry name" value="M48_yhfN_like"/>
    <property type="match status" value="1"/>
</dbReference>
<dbReference type="PANTHER" id="PTHR30399:SF1">
    <property type="entry name" value="UTP PYROPHOSPHATASE"/>
    <property type="match status" value="1"/>
</dbReference>
<proteinExistence type="predicted"/>
<organism evidence="2 3">
    <name type="scientific">Ottowia flava</name>
    <dbReference type="NCBI Taxonomy" id="2675430"/>
    <lineage>
        <taxon>Bacteria</taxon>
        <taxon>Pseudomonadati</taxon>
        <taxon>Pseudomonadota</taxon>
        <taxon>Betaproteobacteria</taxon>
        <taxon>Burkholderiales</taxon>
        <taxon>Comamonadaceae</taxon>
        <taxon>Ottowia</taxon>
    </lineage>
</organism>
<dbReference type="InterPro" id="IPR053136">
    <property type="entry name" value="UTP_pyrophosphatase-like"/>
</dbReference>
<sequence length="321" mass="36049">MLQLLLDLFADAADARAPVAPMLPVSPERETAAVSNASGQPESSAQAATLKIADGPAIDLNDALLPAQFEHPRANRTIRFSHAHVAYEFKRGKRRTIGFQVGADGLTVSAPRWTPLGEVDAALREKERWIVTKLREARERHARLEAARIEWREGAEIPFLGEPVVLVIDPRQRHGRGGAVLVPGDAALPGVPTMALHIGLPQTASAEQLRDTAQAWLMRQARRLFTERLDHFAPQLGVRWQKLSLSSADTRWGSASADGSIRLNWRLIHFRQPVIDYVVVHELAHLREMNHSPRFWQHVEDILPDYAERREQLKGELVPRW</sequence>